<dbReference type="SUPFAM" id="SSF52738">
    <property type="entry name" value="Methylesterase CheB, C-terminal domain"/>
    <property type="match status" value="1"/>
</dbReference>
<dbReference type="Proteomes" id="UP000605568">
    <property type="component" value="Unassembled WGS sequence"/>
</dbReference>
<dbReference type="InterPro" id="IPR001789">
    <property type="entry name" value="Sig_transdc_resp-reg_receiver"/>
</dbReference>
<dbReference type="InterPro" id="IPR036097">
    <property type="entry name" value="HisK_dim/P_sf"/>
</dbReference>
<dbReference type="PRINTS" id="PR00344">
    <property type="entry name" value="BCTRLSENSOR"/>
</dbReference>
<dbReference type="EC" id="2.7.13.3" evidence="3"/>
<evidence type="ECO:0000256" key="1">
    <source>
        <dbReference type="ARBA" id="ARBA00000085"/>
    </source>
</evidence>
<dbReference type="SUPFAM" id="SSF55874">
    <property type="entry name" value="ATPase domain of HSP90 chaperone/DNA topoisomerase II/histidine kinase"/>
    <property type="match status" value="1"/>
</dbReference>
<name>A0ABQ3LXI7_9PSEU</name>
<evidence type="ECO:0000256" key="4">
    <source>
        <dbReference type="ARBA" id="ARBA00022553"/>
    </source>
</evidence>
<keyword evidence="5" id="KW-0418">Kinase</keyword>
<protein>
    <recommendedName>
        <fullName evidence="3">histidine kinase</fullName>
        <ecNumber evidence="3">2.7.13.3</ecNumber>
    </recommendedName>
</protein>
<dbReference type="Pfam" id="PF08448">
    <property type="entry name" value="PAS_4"/>
    <property type="match status" value="1"/>
</dbReference>
<evidence type="ECO:0000256" key="8">
    <source>
        <dbReference type="PROSITE-ProRule" id="PRU00169"/>
    </source>
</evidence>
<dbReference type="Gene3D" id="3.30.450.20">
    <property type="entry name" value="PAS domain"/>
    <property type="match status" value="1"/>
</dbReference>
<organism evidence="12 13">
    <name type="scientific">Lentzea cavernae</name>
    <dbReference type="NCBI Taxonomy" id="2020703"/>
    <lineage>
        <taxon>Bacteria</taxon>
        <taxon>Bacillati</taxon>
        <taxon>Actinomycetota</taxon>
        <taxon>Actinomycetes</taxon>
        <taxon>Pseudonocardiales</taxon>
        <taxon>Pseudonocardiaceae</taxon>
        <taxon>Lentzea</taxon>
    </lineage>
</organism>
<dbReference type="InterPro" id="IPR004358">
    <property type="entry name" value="Sig_transdc_His_kin-like_C"/>
</dbReference>
<feature type="domain" description="CheB-type methylesterase" evidence="11">
    <location>
        <begin position="3"/>
        <end position="192"/>
    </location>
</feature>
<proteinExistence type="predicted"/>
<gene>
    <name evidence="12" type="ORF">GCM10017774_00960</name>
</gene>
<evidence type="ECO:0000313" key="12">
    <source>
        <dbReference type="EMBL" id="GHH27802.1"/>
    </source>
</evidence>
<feature type="active site" evidence="7">
    <location>
        <position position="134"/>
    </location>
</feature>
<dbReference type="InterPro" id="IPR029016">
    <property type="entry name" value="GAF-like_dom_sf"/>
</dbReference>
<keyword evidence="7" id="KW-0378">Hydrolase</keyword>
<dbReference type="Pfam" id="PF00512">
    <property type="entry name" value="HisKA"/>
    <property type="match status" value="1"/>
</dbReference>
<dbReference type="InterPro" id="IPR011006">
    <property type="entry name" value="CheY-like_superfamily"/>
</dbReference>
<evidence type="ECO:0000256" key="7">
    <source>
        <dbReference type="PROSITE-ProRule" id="PRU00050"/>
    </source>
</evidence>
<keyword evidence="4 8" id="KW-0597">Phosphoprotein</keyword>
<dbReference type="PANTHER" id="PTHR43547:SF2">
    <property type="entry name" value="HYBRID SIGNAL TRANSDUCTION HISTIDINE KINASE C"/>
    <property type="match status" value="1"/>
</dbReference>
<dbReference type="RefSeq" id="WP_191295436.1">
    <property type="nucleotide sequence ID" value="NZ_BNAR01000001.1"/>
</dbReference>
<evidence type="ECO:0000259" key="9">
    <source>
        <dbReference type="PROSITE" id="PS50109"/>
    </source>
</evidence>
<dbReference type="Pfam" id="PF02518">
    <property type="entry name" value="HATPase_c"/>
    <property type="match status" value="1"/>
</dbReference>
<dbReference type="SMART" id="SM00387">
    <property type="entry name" value="HATPase_c"/>
    <property type="match status" value="1"/>
</dbReference>
<dbReference type="InterPro" id="IPR036890">
    <property type="entry name" value="HATPase_C_sf"/>
</dbReference>
<dbReference type="CDD" id="cd00082">
    <property type="entry name" value="HisKA"/>
    <property type="match status" value="1"/>
</dbReference>
<evidence type="ECO:0000256" key="6">
    <source>
        <dbReference type="ARBA" id="ARBA00023012"/>
    </source>
</evidence>
<evidence type="ECO:0000256" key="2">
    <source>
        <dbReference type="ARBA" id="ARBA00004236"/>
    </source>
</evidence>
<comment type="subcellular location">
    <subcellularLocation>
        <location evidence="2">Cell membrane</location>
    </subcellularLocation>
</comment>
<dbReference type="InterPro" id="IPR013656">
    <property type="entry name" value="PAS_4"/>
</dbReference>
<keyword evidence="13" id="KW-1185">Reference proteome</keyword>
<dbReference type="SUPFAM" id="SSF47384">
    <property type="entry name" value="Homodimeric domain of signal transducing histidine kinase"/>
    <property type="match status" value="1"/>
</dbReference>
<evidence type="ECO:0000313" key="13">
    <source>
        <dbReference type="Proteomes" id="UP000605568"/>
    </source>
</evidence>
<sequence length="951" mass="102199">MNPDAARYRAVVIGASLGGAEALQVLLGGLRTDLPVPVVIAQHLGPGVSHLHTMLGRASRHPVVWAQDGQVLSAGHVYLCPGRTQVSLEPDGTLTVHPKPGKSSMRQVDGLFVSAANSLGGQVLALVLTGLGSDGTAGALAVKQAGGTVIVQDESTATAFGMPSAVIAAGAADLVLPLGELPDLLDRVVGSGRPVPTPAVRASEAVFAAGGRLGRLMNEVDWGATALGPVDRWPVVLRDTLAMVLTNPVPMDLMWGPDLLQLYNDAYSAVIGERHPGALGRSVFQVWPDAAATFGPALRQVLDTGTAVRLVDQAFVVNRSDRLEEVFATVAYSPVRDGGRVAGVLATLVETTDQVRNARRLDTLHRLAATSRQAGDTTSDLEVCQWLMRALEANSQDVPFALVYLVEGRGARAHLAASTGLSEDSPALERIVTSDRPSVWPLHACVREAAPQVVDDLTSRFPDLVSGTWPEPPHTALVLPVTPVLDGVPAALLVLGVNSHAPLDSGYRQFFDLVAERVGATLLAARIHREQQRQVTALGELDRAKTTFFANISHEFRTPLTLLLLPLEEQLTTLPPEHLDTARVAHRNALRLLRLVNTLLAFSELEEGRGAPSMEDVDDLAALTEELAEVFRPAVERAGLRLVVDCPPLGRPVRLDTGMWQAVVLNLLSNALKHTFTGSITVVLRAQRSHVELAVTDTGTGIDAAEVPHLFTRFHRVEDAKARSREGSGIGLALVRLLVSRHHGSIRVRSVPDSGSTFTVWVPFVQPRRGHEPAVRVQPDATARLRQAFSEEAESWLAAGVSTVDDQVRPPDAARPHERTSVLVVDDNTDMRDYLRRLLQEHYDVHTASDGDQALDQLAGHRVDLIVSDVVLPHLDGLRLIERVRGDPALRAIPIILLTSLGTTPQTLQGLTSGAHDYLVKPFAAEELIARVEAQLALRRVRNAVAERPAT</sequence>
<evidence type="ECO:0000256" key="3">
    <source>
        <dbReference type="ARBA" id="ARBA00012438"/>
    </source>
</evidence>
<dbReference type="PROSITE" id="PS50122">
    <property type="entry name" value="CHEB"/>
    <property type="match status" value="1"/>
</dbReference>
<dbReference type="PANTHER" id="PTHR43547">
    <property type="entry name" value="TWO-COMPONENT HISTIDINE KINASE"/>
    <property type="match status" value="1"/>
</dbReference>
<dbReference type="EMBL" id="BNAR01000001">
    <property type="protein sequence ID" value="GHH27802.1"/>
    <property type="molecule type" value="Genomic_DNA"/>
</dbReference>
<dbReference type="SMART" id="SM00388">
    <property type="entry name" value="HisKA"/>
    <property type="match status" value="1"/>
</dbReference>
<dbReference type="Gene3D" id="1.10.287.130">
    <property type="match status" value="1"/>
</dbReference>
<feature type="domain" description="Response regulatory" evidence="10">
    <location>
        <begin position="821"/>
        <end position="936"/>
    </location>
</feature>
<dbReference type="InterPro" id="IPR003661">
    <property type="entry name" value="HisK_dim/P_dom"/>
</dbReference>
<dbReference type="CDD" id="cd17574">
    <property type="entry name" value="REC_OmpR"/>
    <property type="match status" value="1"/>
</dbReference>
<dbReference type="InterPro" id="IPR005467">
    <property type="entry name" value="His_kinase_dom"/>
</dbReference>
<keyword evidence="5" id="KW-0808">Transferase</keyword>
<feature type="active site" evidence="7">
    <location>
        <position position="16"/>
    </location>
</feature>
<dbReference type="Gene3D" id="3.40.50.2300">
    <property type="match status" value="1"/>
</dbReference>
<evidence type="ECO:0000259" key="11">
    <source>
        <dbReference type="PROSITE" id="PS50122"/>
    </source>
</evidence>
<feature type="modified residue" description="4-aspartylphosphate" evidence="8">
    <location>
        <position position="869"/>
    </location>
</feature>
<dbReference type="SMART" id="SM00448">
    <property type="entry name" value="REC"/>
    <property type="match status" value="1"/>
</dbReference>
<reference evidence="13" key="1">
    <citation type="journal article" date="2019" name="Int. J. Syst. Evol. Microbiol.">
        <title>The Global Catalogue of Microorganisms (GCM) 10K type strain sequencing project: providing services to taxonomists for standard genome sequencing and annotation.</title>
        <authorList>
            <consortium name="The Broad Institute Genomics Platform"/>
            <consortium name="The Broad Institute Genome Sequencing Center for Infectious Disease"/>
            <person name="Wu L."/>
            <person name="Ma J."/>
        </authorList>
    </citation>
    <scope>NUCLEOTIDE SEQUENCE [LARGE SCALE GENOMIC DNA]</scope>
    <source>
        <strain evidence="13">CGMCC 4.7367</strain>
    </source>
</reference>
<feature type="domain" description="Histidine kinase" evidence="9">
    <location>
        <begin position="551"/>
        <end position="766"/>
    </location>
</feature>
<dbReference type="SUPFAM" id="SSF52172">
    <property type="entry name" value="CheY-like"/>
    <property type="match status" value="1"/>
</dbReference>
<dbReference type="Pfam" id="PF01339">
    <property type="entry name" value="CheB_methylest"/>
    <property type="match status" value="1"/>
</dbReference>
<keyword evidence="6" id="KW-0902">Two-component regulatory system</keyword>
<comment type="caution">
    <text evidence="12">The sequence shown here is derived from an EMBL/GenBank/DDBJ whole genome shotgun (WGS) entry which is preliminary data.</text>
</comment>
<dbReference type="PROSITE" id="PS50109">
    <property type="entry name" value="HIS_KIN"/>
    <property type="match status" value="1"/>
</dbReference>
<evidence type="ECO:0000259" key="10">
    <source>
        <dbReference type="PROSITE" id="PS50110"/>
    </source>
</evidence>
<dbReference type="CDD" id="cd16432">
    <property type="entry name" value="CheB_Rec"/>
    <property type="match status" value="1"/>
</dbReference>
<dbReference type="Gene3D" id="3.30.565.10">
    <property type="entry name" value="Histidine kinase-like ATPase, C-terminal domain"/>
    <property type="match status" value="1"/>
</dbReference>
<evidence type="ECO:0000256" key="5">
    <source>
        <dbReference type="ARBA" id="ARBA00022777"/>
    </source>
</evidence>
<dbReference type="SUPFAM" id="SSF55781">
    <property type="entry name" value="GAF domain-like"/>
    <property type="match status" value="1"/>
</dbReference>
<dbReference type="Pfam" id="PF00072">
    <property type="entry name" value="Response_reg"/>
    <property type="match status" value="1"/>
</dbReference>
<accession>A0ABQ3LXI7</accession>
<feature type="active site" evidence="7">
    <location>
        <position position="43"/>
    </location>
</feature>
<dbReference type="InterPro" id="IPR000673">
    <property type="entry name" value="Sig_transdc_resp-reg_Me-estase"/>
</dbReference>
<dbReference type="InterPro" id="IPR003594">
    <property type="entry name" value="HATPase_dom"/>
</dbReference>
<comment type="catalytic activity">
    <reaction evidence="1">
        <text>ATP + protein L-histidine = ADP + protein N-phospho-L-histidine.</text>
        <dbReference type="EC" id="2.7.13.3"/>
    </reaction>
</comment>
<keyword evidence="7" id="KW-0145">Chemotaxis</keyword>
<dbReference type="Gene3D" id="3.40.50.180">
    <property type="entry name" value="Methylesterase CheB, C-terminal domain"/>
    <property type="match status" value="1"/>
</dbReference>
<dbReference type="PROSITE" id="PS50110">
    <property type="entry name" value="RESPONSE_REGULATORY"/>
    <property type="match status" value="1"/>
</dbReference>
<dbReference type="Gene3D" id="3.30.450.40">
    <property type="match status" value="1"/>
</dbReference>
<dbReference type="InterPro" id="IPR035909">
    <property type="entry name" value="CheB_C"/>
</dbReference>